<evidence type="ECO:0000313" key="2">
    <source>
        <dbReference type="Proteomes" id="UP000029120"/>
    </source>
</evidence>
<evidence type="ECO:0000313" key="1">
    <source>
        <dbReference type="EMBL" id="KFK42569.1"/>
    </source>
</evidence>
<keyword evidence="2" id="KW-1185">Reference proteome</keyword>
<organism evidence="1 2">
    <name type="scientific">Arabis alpina</name>
    <name type="common">Alpine rock-cress</name>
    <dbReference type="NCBI Taxonomy" id="50452"/>
    <lineage>
        <taxon>Eukaryota</taxon>
        <taxon>Viridiplantae</taxon>
        <taxon>Streptophyta</taxon>
        <taxon>Embryophyta</taxon>
        <taxon>Tracheophyta</taxon>
        <taxon>Spermatophyta</taxon>
        <taxon>Magnoliopsida</taxon>
        <taxon>eudicotyledons</taxon>
        <taxon>Gunneridae</taxon>
        <taxon>Pentapetalae</taxon>
        <taxon>rosids</taxon>
        <taxon>malvids</taxon>
        <taxon>Brassicales</taxon>
        <taxon>Brassicaceae</taxon>
        <taxon>Arabideae</taxon>
        <taxon>Arabis</taxon>
    </lineage>
</organism>
<gene>
    <name evidence="1" type="ordered locus">AALP_Aa1g012300</name>
</gene>
<dbReference type="EMBL" id="CM002869">
    <property type="protein sequence ID" value="KFK42569.1"/>
    <property type="molecule type" value="Genomic_DNA"/>
</dbReference>
<dbReference type="AlphaFoldDB" id="A0A087HKB7"/>
<dbReference type="Gramene" id="KFK42569">
    <property type="protein sequence ID" value="KFK42569"/>
    <property type="gene ID" value="AALP_AA1G012300"/>
</dbReference>
<dbReference type="Proteomes" id="UP000029120">
    <property type="component" value="Chromosome 1"/>
</dbReference>
<name>A0A087HKB7_ARAAL</name>
<accession>A0A087HKB7</accession>
<proteinExistence type="predicted"/>
<reference evidence="2" key="1">
    <citation type="journal article" date="2015" name="Nat. Plants">
        <title>Genome expansion of Arabis alpina linked with retrotransposition and reduced symmetric DNA methylation.</title>
        <authorList>
            <person name="Willing E.M."/>
            <person name="Rawat V."/>
            <person name="Mandakova T."/>
            <person name="Maumus F."/>
            <person name="James G.V."/>
            <person name="Nordstroem K.J."/>
            <person name="Becker C."/>
            <person name="Warthmann N."/>
            <person name="Chica C."/>
            <person name="Szarzynska B."/>
            <person name="Zytnicki M."/>
            <person name="Albani M.C."/>
            <person name="Kiefer C."/>
            <person name="Bergonzi S."/>
            <person name="Castaings L."/>
            <person name="Mateos J.L."/>
            <person name="Berns M.C."/>
            <person name="Bujdoso N."/>
            <person name="Piofczyk T."/>
            <person name="de Lorenzo L."/>
            <person name="Barrero-Sicilia C."/>
            <person name="Mateos I."/>
            <person name="Piednoel M."/>
            <person name="Hagmann J."/>
            <person name="Chen-Min-Tao R."/>
            <person name="Iglesias-Fernandez R."/>
            <person name="Schuster S.C."/>
            <person name="Alonso-Blanco C."/>
            <person name="Roudier F."/>
            <person name="Carbonero P."/>
            <person name="Paz-Ares J."/>
            <person name="Davis S.J."/>
            <person name="Pecinka A."/>
            <person name="Quesneville H."/>
            <person name="Colot V."/>
            <person name="Lysak M.A."/>
            <person name="Weigel D."/>
            <person name="Coupland G."/>
            <person name="Schneeberger K."/>
        </authorList>
    </citation>
    <scope>NUCLEOTIDE SEQUENCE [LARGE SCALE GENOMIC DNA]</scope>
    <source>
        <strain evidence="2">cv. Pajares</strain>
    </source>
</reference>
<protein>
    <submittedName>
        <fullName evidence="1">Uncharacterized protein</fullName>
    </submittedName>
</protein>
<sequence>MFVEGFSLCRGKSVLVGVVSGSVRGSIGLVALDRGEDLGVSVSITRLCENRT</sequence>